<keyword evidence="1" id="KW-0812">Transmembrane</keyword>
<dbReference type="HOGENOM" id="CLU_2471096_0_0_1"/>
<feature type="transmembrane region" description="Helical" evidence="1">
    <location>
        <begin position="6"/>
        <end position="26"/>
    </location>
</feature>
<dbReference type="RefSeq" id="XP_045099453.1">
    <property type="nucleotide sequence ID" value="XM_045239401.1"/>
</dbReference>
<dbReference type="GeneID" id="68919063"/>
<dbReference type="KEGG" id="cbr:CBG_27613"/>
<reference evidence="2 3" key="1">
    <citation type="journal article" date="2003" name="PLoS Biol.">
        <title>The genome sequence of Caenorhabditis briggsae: a platform for comparative genomics.</title>
        <authorList>
            <person name="Stein L.D."/>
            <person name="Bao Z."/>
            <person name="Blasiar D."/>
            <person name="Blumenthal T."/>
            <person name="Brent M.R."/>
            <person name="Chen N."/>
            <person name="Chinwalla A."/>
            <person name="Clarke L."/>
            <person name="Clee C."/>
            <person name="Coghlan A."/>
            <person name="Coulson A."/>
            <person name="D'Eustachio P."/>
            <person name="Fitch D.H."/>
            <person name="Fulton L.A."/>
            <person name="Fulton R.E."/>
            <person name="Griffiths-Jones S."/>
            <person name="Harris T.W."/>
            <person name="Hillier L.W."/>
            <person name="Kamath R."/>
            <person name="Kuwabara P.E."/>
            <person name="Mardis E.R."/>
            <person name="Marra M.A."/>
            <person name="Miner T.L."/>
            <person name="Minx P."/>
            <person name="Mullikin J.C."/>
            <person name="Plumb R.W."/>
            <person name="Rogers J."/>
            <person name="Schein J.E."/>
            <person name="Sohrmann M."/>
            <person name="Spieth J."/>
            <person name="Stajich J.E."/>
            <person name="Wei C."/>
            <person name="Willey D."/>
            <person name="Wilson R.K."/>
            <person name="Durbin R."/>
            <person name="Waterston R.H."/>
        </authorList>
    </citation>
    <scope>NUCLEOTIDE SEQUENCE [LARGE SCALE GENOMIC DNA]</scope>
    <source>
        <strain evidence="2 3">AF16</strain>
    </source>
</reference>
<accession>B6IJ58</accession>
<sequence>MFRLKHLFFTPMLVLLQIFCEFFIFWKEKSISNMKILYMIITLMKNNCFSFYNEETSPILARNQIFSISEPYSTHYTGPNINIFWRNV</sequence>
<dbReference type="AlphaFoldDB" id="B6IJ58"/>
<dbReference type="CTD" id="68919063"/>
<protein>
    <submittedName>
        <fullName evidence="2">Protein CBG27613</fullName>
    </submittedName>
</protein>
<organism evidence="2 3">
    <name type="scientific">Caenorhabditis briggsae</name>
    <dbReference type="NCBI Taxonomy" id="6238"/>
    <lineage>
        <taxon>Eukaryota</taxon>
        <taxon>Metazoa</taxon>
        <taxon>Ecdysozoa</taxon>
        <taxon>Nematoda</taxon>
        <taxon>Chromadorea</taxon>
        <taxon>Rhabditida</taxon>
        <taxon>Rhabditina</taxon>
        <taxon>Rhabditomorpha</taxon>
        <taxon>Rhabditoidea</taxon>
        <taxon>Rhabditidae</taxon>
        <taxon>Peloderinae</taxon>
        <taxon>Caenorhabditis</taxon>
    </lineage>
</organism>
<keyword evidence="1" id="KW-0472">Membrane</keyword>
<dbReference type="InParanoid" id="B6IJ58"/>
<dbReference type="EMBL" id="HE600983">
    <property type="protein sequence ID" value="CAR99892.1"/>
    <property type="molecule type" value="Genomic_DNA"/>
</dbReference>
<reference evidence="2 3" key="2">
    <citation type="journal article" date="2011" name="PLoS Genet.">
        <title>Caenorhabditis briggsae recombinant inbred line genotypes reveal inter-strain incompatibility and the evolution of recombination.</title>
        <authorList>
            <person name="Ross J.A."/>
            <person name="Koboldt D.C."/>
            <person name="Staisch J.E."/>
            <person name="Chamberlin H.M."/>
            <person name="Gupta B.P."/>
            <person name="Miller R.D."/>
            <person name="Baird S.E."/>
            <person name="Haag E.S."/>
        </authorList>
    </citation>
    <scope>NUCLEOTIDE SEQUENCE [LARGE SCALE GENOMIC DNA]</scope>
    <source>
        <strain evidence="2 3">AF16</strain>
    </source>
</reference>
<gene>
    <name evidence="2" type="ORF">CBG27613</name>
    <name evidence="2" type="ORF">CBG_27613</name>
</gene>
<name>B6IJ58_CAEBR</name>
<proteinExistence type="predicted"/>
<keyword evidence="1" id="KW-1133">Transmembrane helix</keyword>
<keyword evidence="3" id="KW-1185">Reference proteome</keyword>
<evidence type="ECO:0000313" key="2">
    <source>
        <dbReference type="EMBL" id="CAR99892.1"/>
    </source>
</evidence>
<evidence type="ECO:0000256" key="1">
    <source>
        <dbReference type="SAM" id="Phobius"/>
    </source>
</evidence>
<dbReference type="Proteomes" id="UP000008549">
    <property type="component" value="Unassembled WGS sequence"/>
</dbReference>
<evidence type="ECO:0000313" key="3">
    <source>
        <dbReference type="Proteomes" id="UP000008549"/>
    </source>
</evidence>